<evidence type="ECO:0000313" key="9">
    <source>
        <dbReference type="EMBL" id="MBB3098493.1"/>
    </source>
</evidence>
<comment type="caution">
    <text evidence="9">The sequence shown here is derived from an EMBL/GenBank/DDBJ whole genome shotgun (WGS) entry which is preliminary data.</text>
</comment>
<accession>A0A7W5ALJ3</accession>
<dbReference type="PANTHER" id="PTHR33406:SF11">
    <property type="entry name" value="MEMBRANE PROTEIN SCO6666-RELATED"/>
    <property type="match status" value="1"/>
</dbReference>
<protein>
    <submittedName>
        <fullName evidence="9">Putative membrane protein YdfJ with MMPL/SSD domain</fullName>
    </submittedName>
</protein>
<dbReference type="InterPro" id="IPR050545">
    <property type="entry name" value="Mycobact_MmpL"/>
</dbReference>
<dbReference type="EMBL" id="JACHXF010000015">
    <property type="protein sequence ID" value="MBB3098493.1"/>
    <property type="molecule type" value="Genomic_DNA"/>
</dbReference>
<dbReference type="SUPFAM" id="SSF82866">
    <property type="entry name" value="Multidrug efflux transporter AcrB transmembrane domain"/>
    <property type="match status" value="1"/>
</dbReference>
<name>A0A7W5ALJ3_9ACTN</name>
<dbReference type="Gene3D" id="1.20.1640.10">
    <property type="entry name" value="Multidrug efflux transporter AcrB transmembrane domain"/>
    <property type="match status" value="1"/>
</dbReference>
<keyword evidence="5 7" id="KW-1133">Transmembrane helix</keyword>
<evidence type="ECO:0000256" key="5">
    <source>
        <dbReference type="ARBA" id="ARBA00022989"/>
    </source>
</evidence>
<dbReference type="Proteomes" id="UP000590749">
    <property type="component" value="Unassembled WGS sequence"/>
</dbReference>
<keyword evidence="3" id="KW-1003">Cell membrane</keyword>
<evidence type="ECO:0000256" key="1">
    <source>
        <dbReference type="ARBA" id="ARBA00004651"/>
    </source>
</evidence>
<comment type="subcellular location">
    <subcellularLocation>
        <location evidence="1">Cell membrane</location>
        <topology evidence="1">Multi-pass membrane protein</topology>
    </subcellularLocation>
</comment>
<gene>
    <name evidence="9" type="ORF">FHR83_006192</name>
</gene>
<dbReference type="RefSeq" id="WP_203833943.1">
    <property type="nucleotide sequence ID" value="NZ_BMPW01000017.1"/>
</dbReference>
<dbReference type="AlphaFoldDB" id="A0A7W5ALJ3"/>
<evidence type="ECO:0000256" key="4">
    <source>
        <dbReference type="ARBA" id="ARBA00022692"/>
    </source>
</evidence>
<reference evidence="9 10" key="1">
    <citation type="submission" date="2020-08" db="EMBL/GenBank/DDBJ databases">
        <title>Genomic Encyclopedia of Type Strains, Phase III (KMG-III): the genomes of soil and plant-associated and newly described type strains.</title>
        <authorList>
            <person name="Whitman W."/>
        </authorList>
    </citation>
    <scope>NUCLEOTIDE SEQUENCE [LARGE SCALE GENOMIC DNA]</scope>
    <source>
        <strain evidence="9 10">CECT 3287</strain>
    </source>
</reference>
<evidence type="ECO:0000256" key="2">
    <source>
        <dbReference type="ARBA" id="ARBA00010157"/>
    </source>
</evidence>
<feature type="transmembrane region" description="Helical" evidence="7">
    <location>
        <begin position="53"/>
        <end position="76"/>
    </location>
</feature>
<comment type="similarity">
    <text evidence="2">Belongs to the resistance-nodulation-cell division (RND) (TC 2.A.6) family. MmpL subfamily.</text>
</comment>
<evidence type="ECO:0000256" key="7">
    <source>
        <dbReference type="SAM" id="Phobius"/>
    </source>
</evidence>
<feature type="transmembrane region" description="Helical" evidence="7">
    <location>
        <begin position="26"/>
        <end position="47"/>
    </location>
</feature>
<dbReference type="Pfam" id="PF03176">
    <property type="entry name" value="MMPL"/>
    <property type="match status" value="1"/>
</dbReference>
<organism evidence="9 10">
    <name type="scientific">Actinoplanes campanulatus</name>
    <dbReference type="NCBI Taxonomy" id="113559"/>
    <lineage>
        <taxon>Bacteria</taxon>
        <taxon>Bacillati</taxon>
        <taxon>Actinomycetota</taxon>
        <taxon>Actinomycetes</taxon>
        <taxon>Micromonosporales</taxon>
        <taxon>Micromonosporaceae</taxon>
        <taxon>Actinoplanes</taxon>
    </lineage>
</organism>
<dbReference type="GO" id="GO:0005886">
    <property type="term" value="C:plasma membrane"/>
    <property type="evidence" value="ECO:0007669"/>
    <property type="project" value="UniProtKB-SubCell"/>
</dbReference>
<feature type="domain" description="Membrane transport protein MMPL" evidence="8">
    <location>
        <begin position="1"/>
        <end position="119"/>
    </location>
</feature>
<evidence type="ECO:0000256" key="3">
    <source>
        <dbReference type="ARBA" id="ARBA00022475"/>
    </source>
</evidence>
<evidence type="ECO:0000256" key="6">
    <source>
        <dbReference type="ARBA" id="ARBA00023136"/>
    </source>
</evidence>
<dbReference type="InterPro" id="IPR004869">
    <property type="entry name" value="MMPL_dom"/>
</dbReference>
<sequence>MVSRYREERAHGLCAIDAVARTVGTAGFAVAFAGLTVVIALAGMSMLTKMGLAAVAAVVVAVAVALTLVPAVLGFMPDRVLAPSARREAANGRSVTAIGTEQGRGGTRWARFVLRRPVLVLAWGRAARREPATGHARRRVHVHSTTQRRADDALAEAFGPGFNGPLMLVVDTSGAPAPEKAVEVMRTRMADTAGWCRSPRRCSTTPRKTAILEVVPATGPTDAKTKDLVRDLRAAGPAIVGDSCVLLVPSARQLARADRARPVSGEIGRPHGSILGHSDRVWWRQ</sequence>
<keyword evidence="6 7" id="KW-0472">Membrane</keyword>
<keyword evidence="10" id="KW-1185">Reference proteome</keyword>
<evidence type="ECO:0000259" key="8">
    <source>
        <dbReference type="Pfam" id="PF03176"/>
    </source>
</evidence>
<evidence type="ECO:0000313" key="10">
    <source>
        <dbReference type="Proteomes" id="UP000590749"/>
    </source>
</evidence>
<proteinExistence type="inferred from homology"/>
<dbReference type="PANTHER" id="PTHR33406">
    <property type="entry name" value="MEMBRANE PROTEIN MJ1562-RELATED"/>
    <property type="match status" value="1"/>
</dbReference>
<keyword evidence="4 7" id="KW-0812">Transmembrane</keyword>